<dbReference type="InterPro" id="IPR001810">
    <property type="entry name" value="F-box_dom"/>
</dbReference>
<proteinExistence type="predicted"/>
<dbReference type="PANTHER" id="PTHR31900:SF32">
    <property type="entry name" value="F-BOX_RNI_FBD-LIKE DOMAIN PROTEIN"/>
    <property type="match status" value="1"/>
</dbReference>
<dbReference type="AlphaFoldDB" id="A0A1R3H403"/>
<dbReference type="PANTHER" id="PTHR31900">
    <property type="entry name" value="F-BOX/RNI SUPERFAMILY PROTEIN-RELATED"/>
    <property type="match status" value="1"/>
</dbReference>
<dbReference type="Proteomes" id="UP000187203">
    <property type="component" value="Unassembled WGS sequence"/>
</dbReference>
<dbReference type="SUPFAM" id="SSF52047">
    <property type="entry name" value="RNI-like"/>
    <property type="match status" value="1"/>
</dbReference>
<dbReference type="InterPro" id="IPR036047">
    <property type="entry name" value="F-box-like_dom_sf"/>
</dbReference>
<dbReference type="EMBL" id="AWUE01020860">
    <property type="protein sequence ID" value="OMO65064.1"/>
    <property type="molecule type" value="Genomic_DNA"/>
</dbReference>
<keyword evidence="3" id="KW-1185">Reference proteome</keyword>
<protein>
    <recommendedName>
        <fullName evidence="1">F-box domain-containing protein</fullName>
    </recommendedName>
</protein>
<dbReference type="Pfam" id="PF23622">
    <property type="entry name" value="LRR_At1g61320_AtMIF1"/>
    <property type="match status" value="1"/>
</dbReference>
<accession>A0A1R3H403</accession>
<dbReference type="InterPro" id="IPR032675">
    <property type="entry name" value="LRR_dom_sf"/>
</dbReference>
<dbReference type="Gene3D" id="3.80.10.10">
    <property type="entry name" value="Ribonuclease Inhibitor"/>
    <property type="match status" value="1"/>
</dbReference>
<evidence type="ECO:0000313" key="2">
    <source>
        <dbReference type="EMBL" id="OMO65064.1"/>
    </source>
</evidence>
<dbReference type="PROSITE" id="PS50181">
    <property type="entry name" value="FBOX"/>
    <property type="match status" value="1"/>
</dbReference>
<sequence>MFIEKTLSLYSSEKVEKFSLSFHYPNATTEEDSNRRLDASIDSWLQFAATHKVEDLHLDLEPSNVEPDEDAAPFVYQDGHSGFIMPRSIYDFPSLTKLYSRFCDFEEPEGQVSWGKLKVLTFCESEFLPDVLQKILSGCPLLETLELINCRYLDRIDTSSSTVFKRLVINEVQGLPVAEISIPSVTSLEISGNLSFTTFQVLNVPSLNEATLDFQLDTYDLEDMNPHLTFEEVVKQLLYRLKHVKHLTIGPWCIQVLSLLEIKGPPYFFTYQNCKQLTLVTSFNKRELHGVANLLNRLPNLEKLVIVLRRGENKIWFNKDDVNFLDYTQERNFWAGKESCYECLLRRLKIVEIVGLNYYNQLSEFCGFIIRTAIMLEKLVIIPAKNPGLRLRTSNLAHFLHLMEEESGYSTRRTKQRRPDSPDRISALPDALIHLILSLLPIGDAIKTDLLSKRWKGLWTSVPNLIFTHQGNNFQRFFQFVDKTLSLYSSAVKVDKFSLCFNYPDAELEIPWTQLNSRVTSWLQFASKHKVEELYVDLEPNNYDECYSHHLKMPLCLYENSSLTKLFSNCCIFDEPKGQVSWGLLKVLTISSHSFDTFRDRPPLRMILRGSPVIEYLELHNCFLVEELDASSCSRLKKLVLNQTIGAPDLDISIPSVISMEISGAHVYCLTFKRLNAPSLVDVTLDFQMDKTELAQYEEIPNQEVVNESQLLEKLNYVEQLTLGPWFIQALSLLELKGQPSPLSNQRKCLTIALDFKKWYLYGVASLLNSSPNLEKLVIKVTTHGHEYKEPFSPGSLGLSEIRIRVSVETGKTGGF</sequence>
<dbReference type="Pfam" id="PF24758">
    <property type="entry name" value="LRR_At5g56370"/>
    <property type="match status" value="1"/>
</dbReference>
<dbReference type="Pfam" id="PF00646">
    <property type="entry name" value="F-box"/>
    <property type="match status" value="1"/>
</dbReference>
<comment type="caution">
    <text evidence="2">The sequence shown here is derived from an EMBL/GenBank/DDBJ whole genome shotgun (WGS) entry which is preliminary data.</text>
</comment>
<evidence type="ECO:0000259" key="1">
    <source>
        <dbReference type="PROSITE" id="PS50181"/>
    </source>
</evidence>
<dbReference type="InterPro" id="IPR055411">
    <property type="entry name" value="LRR_FXL15/At3g58940/PEG3-like"/>
</dbReference>
<gene>
    <name evidence="2" type="ORF">COLO4_31539</name>
</gene>
<dbReference type="InterPro" id="IPR055357">
    <property type="entry name" value="LRR_At1g61320_AtMIF1"/>
</dbReference>
<organism evidence="2 3">
    <name type="scientific">Corchorus olitorius</name>
    <dbReference type="NCBI Taxonomy" id="93759"/>
    <lineage>
        <taxon>Eukaryota</taxon>
        <taxon>Viridiplantae</taxon>
        <taxon>Streptophyta</taxon>
        <taxon>Embryophyta</taxon>
        <taxon>Tracheophyta</taxon>
        <taxon>Spermatophyta</taxon>
        <taxon>Magnoliopsida</taxon>
        <taxon>eudicotyledons</taxon>
        <taxon>Gunneridae</taxon>
        <taxon>Pentapetalae</taxon>
        <taxon>rosids</taxon>
        <taxon>malvids</taxon>
        <taxon>Malvales</taxon>
        <taxon>Malvaceae</taxon>
        <taxon>Grewioideae</taxon>
        <taxon>Apeibeae</taxon>
        <taxon>Corchorus</taxon>
    </lineage>
</organism>
<dbReference type="OrthoDB" id="1939276at2759"/>
<dbReference type="InterPro" id="IPR050232">
    <property type="entry name" value="FBL13/AtMIF1-like"/>
</dbReference>
<reference evidence="3" key="1">
    <citation type="submission" date="2013-09" db="EMBL/GenBank/DDBJ databases">
        <title>Corchorus olitorius genome sequencing.</title>
        <authorList>
            <person name="Alam M."/>
            <person name="Haque M.S."/>
            <person name="Islam M.S."/>
            <person name="Emdad E.M."/>
            <person name="Islam M.M."/>
            <person name="Ahmed B."/>
            <person name="Halim A."/>
            <person name="Hossen Q.M.M."/>
            <person name="Hossain M.Z."/>
            <person name="Ahmed R."/>
            <person name="Khan M.M."/>
            <person name="Islam R."/>
            <person name="Rashid M.M."/>
            <person name="Khan S.A."/>
            <person name="Rahman M.S."/>
            <person name="Alam M."/>
            <person name="Yahiya A.S."/>
            <person name="Khan M.S."/>
            <person name="Azam M.S."/>
            <person name="Haque T."/>
            <person name="Lashkar M.Z.H."/>
            <person name="Akhand A.I."/>
            <person name="Morshed G."/>
            <person name="Roy S."/>
            <person name="Uddin K.S."/>
            <person name="Rabeya T."/>
            <person name="Hossain A.S."/>
            <person name="Chowdhury A."/>
            <person name="Snigdha A.R."/>
            <person name="Mortoza M.S."/>
            <person name="Matin S.A."/>
            <person name="Hoque S.M.E."/>
            <person name="Islam M.K."/>
            <person name="Roy D.K."/>
            <person name="Haider R."/>
            <person name="Moosa M.M."/>
            <person name="Elias S.M."/>
            <person name="Hasan A.M."/>
            <person name="Jahan S."/>
            <person name="Shafiuddin M."/>
            <person name="Mahmood N."/>
            <person name="Shommy N.S."/>
        </authorList>
    </citation>
    <scope>NUCLEOTIDE SEQUENCE [LARGE SCALE GENOMIC DNA]</scope>
    <source>
        <strain evidence="3">cv. O-4</strain>
    </source>
</reference>
<dbReference type="CDD" id="cd22160">
    <property type="entry name" value="F-box_AtFBL13-like"/>
    <property type="match status" value="1"/>
</dbReference>
<dbReference type="SUPFAM" id="SSF81383">
    <property type="entry name" value="F-box domain"/>
    <property type="match status" value="1"/>
</dbReference>
<name>A0A1R3H403_9ROSI</name>
<evidence type="ECO:0000313" key="3">
    <source>
        <dbReference type="Proteomes" id="UP000187203"/>
    </source>
</evidence>
<feature type="domain" description="F-box" evidence="1">
    <location>
        <begin position="422"/>
        <end position="470"/>
    </location>
</feature>
<dbReference type="InterPro" id="IPR053781">
    <property type="entry name" value="F-box_AtFBL13-like"/>
</dbReference>